<feature type="transmembrane region" description="Helical" evidence="6">
    <location>
        <begin position="234"/>
        <end position="256"/>
    </location>
</feature>
<accession>E3QNT3</accession>
<dbReference type="RefSeq" id="XP_008096460.1">
    <property type="nucleotide sequence ID" value="XM_008098269.1"/>
</dbReference>
<dbReference type="AlphaFoldDB" id="E3QNT3"/>
<evidence type="ECO:0000256" key="3">
    <source>
        <dbReference type="ARBA" id="ARBA00022989"/>
    </source>
</evidence>
<evidence type="ECO:0000313" key="8">
    <source>
        <dbReference type="Proteomes" id="UP000008782"/>
    </source>
</evidence>
<feature type="compositionally biased region" description="Low complexity" evidence="5">
    <location>
        <begin position="301"/>
        <end position="313"/>
    </location>
</feature>
<sequence length="371" mass="38914">MTATSDPNPMTTKRGAAPLTTVFTTPDFCNSKYWTDTITPPLSSVVCMPPSWHQLFDYSWGFYSPGICPTGYTEGCAFPTSLAFTSSNGDMGLGGPVIAGETPRLCCPTGYTCYTGESAYSKCISTKPTTTFYDINNQLTSQLALVYAIQVRWQESDLPFLQTNPTVPGATYTAPASAGSGASATARAAATATGSASTATGSTTAAVSAIGSSSGDDGSSRGGDDGGISVGTTVGIAVGSVLGTLALALLGFMFWWRRRRRQEAGAREDDHHGGDVKSHTLTLPHEGPSGRTSLLYAMSPTTTGRPGTGTTVGDAPPPHSPAPTQLDSTNVMEMGTTERPQELPEDNEVYEMEGDMPGPPLYREKEGWPLR</sequence>
<evidence type="ECO:0000313" key="7">
    <source>
        <dbReference type="EMBL" id="EFQ32440.1"/>
    </source>
</evidence>
<dbReference type="PANTHER" id="PTHR15549:SF26">
    <property type="entry name" value="AXIAL BUDDING PATTERN PROTEIN 2-RELATED"/>
    <property type="match status" value="1"/>
</dbReference>
<feature type="compositionally biased region" description="Basic and acidic residues" evidence="5">
    <location>
        <begin position="362"/>
        <end position="371"/>
    </location>
</feature>
<organism evidence="8">
    <name type="scientific">Colletotrichum graminicola (strain M1.001 / M2 / FGSC 10212)</name>
    <name type="common">Maize anthracnose fungus</name>
    <name type="synonym">Glomerella graminicola</name>
    <dbReference type="NCBI Taxonomy" id="645133"/>
    <lineage>
        <taxon>Eukaryota</taxon>
        <taxon>Fungi</taxon>
        <taxon>Dikarya</taxon>
        <taxon>Ascomycota</taxon>
        <taxon>Pezizomycotina</taxon>
        <taxon>Sordariomycetes</taxon>
        <taxon>Hypocreomycetidae</taxon>
        <taxon>Glomerellales</taxon>
        <taxon>Glomerellaceae</taxon>
        <taxon>Colletotrichum</taxon>
        <taxon>Colletotrichum graminicola species complex</taxon>
    </lineage>
</organism>
<evidence type="ECO:0000256" key="4">
    <source>
        <dbReference type="ARBA" id="ARBA00023136"/>
    </source>
</evidence>
<keyword evidence="2 6" id="KW-0812">Transmembrane</keyword>
<evidence type="ECO:0000256" key="5">
    <source>
        <dbReference type="SAM" id="MobiDB-lite"/>
    </source>
</evidence>
<dbReference type="Proteomes" id="UP000008782">
    <property type="component" value="Unassembled WGS sequence"/>
</dbReference>
<evidence type="ECO:0000256" key="1">
    <source>
        <dbReference type="ARBA" id="ARBA00004167"/>
    </source>
</evidence>
<dbReference type="InterPro" id="IPR051694">
    <property type="entry name" value="Immunoregulatory_rcpt-like"/>
</dbReference>
<keyword evidence="3 6" id="KW-1133">Transmembrane helix</keyword>
<proteinExistence type="predicted"/>
<dbReference type="VEuPathDB" id="FungiDB:GLRG_07710"/>
<dbReference type="OrthoDB" id="4770059at2759"/>
<dbReference type="HOGENOM" id="CLU_735814_0_0_1"/>
<dbReference type="eggNOG" id="ENOG502SUMD">
    <property type="taxonomic scope" value="Eukaryota"/>
</dbReference>
<dbReference type="PANTHER" id="PTHR15549">
    <property type="entry name" value="PAIRED IMMUNOGLOBULIN-LIKE TYPE 2 RECEPTOR"/>
    <property type="match status" value="1"/>
</dbReference>
<evidence type="ECO:0000256" key="2">
    <source>
        <dbReference type="ARBA" id="ARBA00022692"/>
    </source>
</evidence>
<dbReference type="GeneID" id="24413075"/>
<keyword evidence="4 6" id="KW-0472">Membrane</keyword>
<comment type="subcellular location">
    <subcellularLocation>
        <location evidence="1">Membrane</location>
        <topology evidence="1">Single-pass membrane protein</topology>
    </subcellularLocation>
</comment>
<reference evidence="8" key="1">
    <citation type="journal article" date="2012" name="Nat. Genet.">
        <title>Lifestyle transitions in plant pathogenic Colletotrichum fungi deciphered by genome and transcriptome analyses.</title>
        <authorList>
            <person name="O'Connell R.J."/>
            <person name="Thon M.R."/>
            <person name="Hacquard S."/>
            <person name="Amyotte S.G."/>
            <person name="Kleemann J."/>
            <person name="Torres M.F."/>
            <person name="Damm U."/>
            <person name="Buiate E.A."/>
            <person name="Epstein L."/>
            <person name="Alkan N."/>
            <person name="Altmueller J."/>
            <person name="Alvarado-Balderrama L."/>
            <person name="Bauser C.A."/>
            <person name="Becker C."/>
            <person name="Birren B.W."/>
            <person name="Chen Z."/>
            <person name="Choi J."/>
            <person name="Crouch J.A."/>
            <person name="Duvick J.P."/>
            <person name="Farman M.A."/>
            <person name="Gan P."/>
            <person name="Heiman D."/>
            <person name="Henrissat B."/>
            <person name="Howard R.J."/>
            <person name="Kabbage M."/>
            <person name="Koch C."/>
            <person name="Kracher B."/>
            <person name="Kubo Y."/>
            <person name="Law A.D."/>
            <person name="Lebrun M.-H."/>
            <person name="Lee Y.-H."/>
            <person name="Miyara I."/>
            <person name="Moore N."/>
            <person name="Neumann U."/>
            <person name="Nordstroem K."/>
            <person name="Panaccione D.G."/>
            <person name="Panstruga R."/>
            <person name="Place M."/>
            <person name="Proctor R.H."/>
            <person name="Prusky D."/>
            <person name="Rech G."/>
            <person name="Reinhardt R."/>
            <person name="Rollins J.A."/>
            <person name="Rounsley S."/>
            <person name="Schardl C.L."/>
            <person name="Schwartz D.C."/>
            <person name="Shenoy N."/>
            <person name="Shirasu K."/>
            <person name="Sikhakolli U.R."/>
            <person name="Stueber K."/>
            <person name="Sukno S.A."/>
            <person name="Sweigard J.A."/>
            <person name="Takano Y."/>
            <person name="Takahara H."/>
            <person name="Trail F."/>
            <person name="van der Does H.C."/>
            <person name="Voll L.M."/>
            <person name="Will I."/>
            <person name="Young S."/>
            <person name="Zeng Q."/>
            <person name="Zhang J."/>
            <person name="Zhou S."/>
            <person name="Dickman M.B."/>
            <person name="Schulze-Lefert P."/>
            <person name="Ver Loren van Themaat E."/>
            <person name="Ma L.-J."/>
            <person name="Vaillancourt L.J."/>
        </authorList>
    </citation>
    <scope>NUCLEOTIDE SEQUENCE [LARGE SCALE GENOMIC DNA]</scope>
    <source>
        <strain evidence="8">M1.001 / M2 / FGSC 10212</strain>
    </source>
</reference>
<gene>
    <name evidence="7" type="ORF">GLRG_07710</name>
</gene>
<feature type="region of interest" description="Disordered" evidence="5">
    <location>
        <begin position="265"/>
        <end position="330"/>
    </location>
</feature>
<dbReference type="GO" id="GO:0071944">
    <property type="term" value="C:cell periphery"/>
    <property type="evidence" value="ECO:0007669"/>
    <property type="project" value="UniProtKB-ARBA"/>
</dbReference>
<evidence type="ECO:0000256" key="6">
    <source>
        <dbReference type="SAM" id="Phobius"/>
    </source>
</evidence>
<dbReference type="EMBL" id="GG697362">
    <property type="protein sequence ID" value="EFQ32440.1"/>
    <property type="molecule type" value="Genomic_DNA"/>
</dbReference>
<feature type="region of interest" description="Disordered" evidence="5">
    <location>
        <begin position="350"/>
        <end position="371"/>
    </location>
</feature>
<keyword evidence="8" id="KW-1185">Reference proteome</keyword>
<dbReference type="GO" id="GO:0016020">
    <property type="term" value="C:membrane"/>
    <property type="evidence" value="ECO:0007669"/>
    <property type="project" value="UniProtKB-SubCell"/>
</dbReference>
<feature type="compositionally biased region" description="Basic and acidic residues" evidence="5">
    <location>
        <begin position="265"/>
        <end position="278"/>
    </location>
</feature>
<name>E3QNT3_COLGM</name>
<protein>
    <submittedName>
        <fullName evidence="7">Uncharacterized protein</fullName>
    </submittedName>
</protein>
<dbReference type="STRING" id="645133.E3QNT3"/>